<proteinExistence type="predicted"/>
<evidence type="ECO:0000313" key="2">
    <source>
        <dbReference type="Proteomes" id="UP000623958"/>
    </source>
</evidence>
<protein>
    <submittedName>
        <fullName evidence="1">Uncharacterized protein</fullName>
    </submittedName>
</protein>
<reference evidence="1" key="2">
    <citation type="submission" date="2020-09" db="EMBL/GenBank/DDBJ databases">
        <authorList>
            <person name="Sun Q."/>
            <person name="Ohkuma M."/>
        </authorList>
    </citation>
    <scope>NUCLEOTIDE SEQUENCE</scope>
    <source>
        <strain evidence="1">JCM 13306</strain>
    </source>
</reference>
<dbReference type="Proteomes" id="UP000623958">
    <property type="component" value="Unassembled WGS sequence"/>
</dbReference>
<name>A0A919FCG8_9XANT</name>
<keyword evidence="2" id="KW-1185">Reference proteome</keyword>
<accession>A0A919FCG8</accession>
<gene>
    <name evidence="1" type="ORF">GCM10009090_37360</name>
</gene>
<evidence type="ECO:0000313" key="1">
    <source>
        <dbReference type="EMBL" id="GHH61140.1"/>
    </source>
</evidence>
<reference evidence="1" key="1">
    <citation type="journal article" date="2014" name="Int. J. Syst. Evol. Microbiol.">
        <title>Complete genome sequence of Corynebacterium casei LMG S-19264T (=DSM 44701T), isolated from a smear-ripened cheese.</title>
        <authorList>
            <consortium name="US DOE Joint Genome Institute (JGI-PGF)"/>
            <person name="Walter F."/>
            <person name="Albersmeier A."/>
            <person name="Kalinowski J."/>
            <person name="Ruckert C."/>
        </authorList>
    </citation>
    <scope>NUCLEOTIDE SEQUENCE</scope>
    <source>
        <strain evidence="1">JCM 13306</strain>
    </source>
</reference>
<organism evidence="1 2">
    <name type="scientific">Xanthomonas boreopolis</name>
    <dbReference type="NCBI Taxonomy" id="86183"/>
    <lineage>
        <taxon>Bacteria</taxon>
        <taxon>Pseudomonadati</taxon>
        <taxon>Pseudomonadota</taxon>
        <taxon>Gammaproteobacteria</taxon>
        <taxon>Lysobacterales</taxon>
        <taxon>Lysobacteraceae</taxon>
        <taxon>Xanthomonas</taxon>
    </lineage>
</organism>
<sequence length="99" mass="11256">MFLYIAPMPATPARRNQEPDMKIESQAQYEAVRAQAHAMNARGSRLYALTTRHQVMDDLSEAELAEFNDLLARHADLCRAMQEYNAPIFDRVVSGMDPD</sequence>
<comment type="caution">
    <text evidence="1">The sequence shown here is derived from an EMBL/GenBank/DDBJ whole genome shotgun (WGS) entry which is preliminary data.</text>
</comment>
<dbReference type="EMBL" id="BNBA01000053">
    <property type="protein sequence ID" value="GHH61140.1"/>
    <property type="molecule type" value="Genomic_DNA"/>
</dbReference>
<dbReference type="AlphaFoldDB" id="A0A919FCG8"/>